<dbReference type="EMBL" id="NPEX01000125">
    <property type="protein sequence ID" value="RAI42800.1"/>
    <property type="molecule type" value="Genomic_DNA"/>
</dbReference>
<comment type="caution">
    <text evidence="1">The sequence shown here is derived from an EMBL/GenBank/DDBJ whole genome shotgun (WGS) entry which is preliminary data.</text>
</comment>
<keyword evidence="2" id="KW-1185">Reference proteome</keyword>
<evidence type="ECO:0000313" key="2">
    <source>
        <dbReference type="Proteomes" id="UP000249130"/>
    </source>
</evidence>
<accession>A0A327KV76</accession>
<gene>
    <name evidence="1" type="ORF">CH341_17555</name>
</gene>
<dbReference type="Proteomes" id="UP000249130">
    <property type="component" value="Unassembled WGS sequence"/>
</dbReference>
<sequence length="76" mass="8239">MGTLDSLFISLGGPAEVGRIIGKSTEHAASMRRRGSIPVEYWPALVAAAEEKQIVDLTYEALVAMHVRAKQREATS</sequence>
<reference evidence="1 2" key="1">
    <citation type="submission" date="2017-07" db="EMBL/GenBank/DDBJ databases">
        <title>Draft Genome Sequences of Select Purple Nonsulfur Bacteria.</title>
        <authorList>
            <person name="Lasarre B."/>
            <person name="Mckinlay J.B."/>
        </authorList>
    </citation>
    <scope>NUCLEOTIDE SEQUENCE [LARGE SCALE GENOMIC DNA]</scope>
    <source>
        <strain evidence="1 2">DSM 5909</strain>
    </source>
</reference>
<protein>
    <submittedName>
        <fullName evidence="1">Uncharacterized protein</fullName>
    </submittedName>
</protein>
<proteinExistence type="predicted"/>
<organism evidence="1 2">
    <name type="scientific">Rhodoplanes roseus</name>
    <dbReference type="NCBI Taxonomy" id="29409"/>
    <lineage>
        <taxon>Bacteria</taxon>
        <taxon>Pseudomonadati</taxon>
        <taxon>Pseudomonadota</taxon>
        <taxon>Alphaproteobacteria</taxon>
        <taxon>Hyphomicrobiales</taxon>
        <taxon>Nitrobacteraceae</taxon>
        <taxon>Rhodoplanes</taxon>
    </lineage>
</organism>
<dbReference type="OrthoDB" id="7923400at2"/>
<name>A0A327KV76_9BRAD</name>
<dbReference type="RefSeq" id="WP_111420314.1">
    <property type="nucleotide sequence ID" value="NZ_NPEX01000125.1"/>
</dbReference>
<dbReference type="AlphaFoldDB" id="A0A327KV76"/>
<evidence type="ECO:0000313" key="1">
    <source>
        <dbReference type="EMBL" id="RAI42800.1"/>
    </source>
</evidence>